<dbReference type="PANTHER" id="PTHR43377">
    <property type="entry name" value="BILIVERDIN REDUCTASE A"/>
    <property type="match status" value="1"/>
</dbReference>
<gene>
    <name evidence="3" type="ORF">GPL20_21595</name>
</gene>
<dbReference type="PANTHER" id="PTHR43377:SF1">
    <property type="entry name" value="BILIVERDIN REDUCTASE A"/>
    <property type="match status" value="1"/>
</dbReference>
<protein>
    <submittedName>
        <fullName evidence="3">Thiazolinyl imide reductase</fullName>
    </submittedName>
</protein>
<dbReference type="Proteomes" id="UP000449969">
    <property type="component" value="Unassembled WGS sequence"/>
</dbReference>
<dbReference type="SUPFAM" id="SSF51735">
    <property type="entry name" value="NAD(P)-binding Rossmann-fold domains"/>
    <property type="match status" value="1"/>
</dbReference>
<dbReference type="InterPro" id="IPR036291">
    <property type="entry name" value="NAD(P)-bd_dom_sf"/>
</dbReference>
<evidence type="ECO:0000313" key="4">
    <source>
        <dbReference type="Proteomes" id="UP000449969"/>
    </source>
</evidence>
<dbReference type="InterPro" id="IPR048655">
    <property type="entry name" value="Irp3-like_C"/>
</dbReference>
<keyword evidence="4" id="KW-1185">Reference proteome</keyword>
<dbReference type="AlphaFoldDB" id="A0A844TKU2"/>
<dbReference type="NCBIfam" id="TIGR01761">
    <property type="entry name" value="thiaz-red"/>
    <property type="match status" value="1"/>
</dbReference>
<evidence type="ECO:0000259" key="1">
    <source>
        <dbReference type="Pfam" id="PF01408"/>
    </source>
</evidence>
<dbReference type="RefSeq" id="WP_205751187.1">
    <property type="nucleotide sequence ID" value="NZ_JANADL010000004.1"/>
</dbReference>
<comment type="caution">
    <text evidence="3">The sequence shown here is derived from an EMBL/GenBank/DDBJ whole genome shotgun (WGS) entry which is preliminary data.</text>
</comment>
<dbReference type="GO" id="GO:0000166">
    <property type="term" value="F:nucleotide binding"/>
    <property type="evidence" value="ECO:0007669"/>
    <property type="project" value="InterPro"/>
</dbReference>
<dbReference type="Pfam" id="PF21390">
    <property type="entry name" value="Irp3-like_C"/>
    <property type="match status" value="1"/>
</dbReference>
<dbReference type="Gene3D" id="3.30.360.10">
    <property type="entry name" value="Dihydrodipicolinate Reductase, domain 2"/>
    <property type="match status" value="1"/>
</dbReference>
<proteinExistence type="predicted"/>
<feature type="domain" description="Gfo/Idh/MocA-like oxidoreductase N-terminal" evidence="1">
    <location>
        <begin position="6"/>
        <end position="121"/>
    </location>
</feature>
<accession>A0A844TKU2</accession>
<organism evidence="3 4">
    <name type="scientific">Bradyrhizobium cajani</name>
    <dbReference type="NCBI Taxonomy" id="1928661"/>
    <lineage>
        <taxon>Bacteria</taxon>
        <taxon>Pseudomonadati</taxon>
        <taxon>Pseudomonadota</taxon>
        <taxon>Alphaproteobacteria</taxon>
        <taxon>Hyphomicrobiales</taxon>
        <taxon>Nitrobacteraceae</taxon>
        <taxon>Bradyrhizobium</taxon>
    </lineage>
</organism>
<dbReference type="Gene3D" id="3.40.50.720">
    <property type="entry name" value="NAD(P)-binding Rossmann-like Domain"/>
    <property type="match status" value="1"/>
</dbReference>
<dbReference type="InterPro" id="IPR010091">
    <property type="entry name" value="Thiazolinyl_imide_reductase"/>
</dbReference>
<dbReference type="Pfam" id="PF01408">
    <property type="entry name" value="GFO_IDH_MocA"/>
    <property type="match status" value="1"/>
</dbReference>
<name>A0A844TKU2_9BRAD</name>
<evidence type="ECO:0000313" key="3">
    <source>
        <dbReference type="EMBL" id="MVT75601.1"/>
    </source>
</evidence>
<reference evidence="3 4" key="1">
    <citation type="submission" date="2019-12" db="EMBL/GenBank/DDBJ databases">
        <title>Draft genome sequences Bradyrhizobium cajani AMBPC1010, Bradyrhizobium pachyrhizi AMBPC1040 and Bradyrhizobium yuanmingense ALSPC3051, three plant growth promoting strains isolated from nodules of Cajanus cajan L. in Dominican Republic.</title>
        <authorList>
            <person name="Flores-Felix J.D."/>
            <person name="Araujo J."/>
            <person name="Diaz-Alcantara C."/>
            <person name="Gonzalez-Andres F."/>
            <person name="Velazquez E."/>
        </authorList>
    </citation>
    <scope>NUCLEOTIDE SEQUENCE [LARGE SCALE GENOMIC DNA]</scope>
    <source>
        <strain evidence="3 4">1010</strain>
    </source>
</reference>
<dbReference type="EMBL" id="WQNE01000018">
    <property type="protein sequence ID" value="MVT75601.1"/>
    <property type="molecule type" value="Genomic_DNA"/>
</dbReference>
<dbReference type="InterPro" id="IPR051450">
    <property type="entry name" value="Gfo/Idh/MocA_Oxidoreductases"/>
</dbReference>
<evidence type="ECO:0000259" key="2">
    <source>
        <dbReference type="Pfam" id="PF21390"/>
    </source>
</evidence>
<feature type="domain" description="Thiazolinyl imine reductase-like C-terminal" evidence="2">
    <location>
        <begin position="146"/>
        <end position="244"/>
    </location>
</feature>
<dbReference type="InterPro" id="IPR000683">
    <property type="entry name" value="Gfo/Idh/MocA-like_OxRdtase_N"/>
</dbReference>
<sequence>MNPRRRAIVCGTSFGRFYLRALAQHPAVDLAGVLSTGSQASAEYAEQYGIAHYTALSGLPSDIDLACVVVRAGVSGGPGADISEALLARGIHILQEHPLHPAELARCLRSAHRHGVRYGVNAFYPTVAPIARFLQAAELLRRHEAPRFIDGICGAQVLYPLLDVAARAVGRLRPSALLPFEPARCGPYTSLHGEIGGTPCTLRVQNQIHPADADNHALLLHRLTIGFDRGILALTDTHGPVIWSPRLHTHRDGTHRLVLSGPGTDRLALPSSELLAGTEAGTFRDVFDRLWPQAINRAVSEFIATWDDPSAAARSAQWTSGLTTFWHEVSTTLGSPELIYPEAPPPLNLADLLPGVGEDR</sequence>